<dbReference type="CDD" id="cd06558">
    <property type="entry name" value="crotonase-like"/>
    <property type="match status" value="1"/>
</dbReference>
<dbReference type="PANTHER" id="PTHR43459:SF1">
    <property type="entry name" value="EG:BACN32G11.4 PROTEIN"/>
    <property type="match status" value="1"/>
</dbReference>
<comment type="similarity">
    <text evidence="1">Belongs to the enoyl-CoA hydratase/isomerase family.</text>
</comment>
<dbReference type="PANTHER" id="PTHR43459">
    <property type="entry name" value="ENOYL-COA HYDRATASE"/>
    <property type="match status" value="1"/>
</dbReference>
<dbReference type="Gene3D" id="3.90.226.10">
    <property type="entry name" value="2-enoyl-CoA Hydratase, Chain A, domain 1"/>
    <property type="match status" value="1"/>
</dbReference>
<name>A0ABX2KQE6_9PROT</name>
<dbReference type="RefSeq" id="WP_174474328.1">
    <property type="nucleotide sequence ID" value="NZ_JAGINN010000022.1"/>
</dbReference>
<proteinExistence type="inferred from homology"/>
<sequence>MSADAIRVDRQGDVAVVTLNRPDLKNSLRLSDISTLSAVLDDIPGSGARALLLRGEGGSFCAGRDLKETDPETDDTLAILRDVINPVFLKLRDLPIPTVAAVRGPALGLGLGLALACDVTYVAEDAVLGSPFRNIGAILDSGGHYFLADRIGPHRAMELIVSGRLISGREAAAMGIVNRAFGALDLDQAAGGFARSAAAGPTLAFGFSKAILRAPRKLEDVLELEARYQAEALGSNDARAGIRAFQEKRKPVFTGT</sequence>
<dbReference type="InterPro" id="IPR001753">
    <property type="entry name" value="Enoyl-CoA_hydra/iso"/>
</dbReference>
<dbReference type="Gene3D" id="1.10.12.10">
    <property type="entry name" value="Lyase 2-enoyl-coa Hydratase, Chain A, domain 2"/>
    <property type="match status" value="1"/>
</dbReference>
<evidence type="ECO:0000313" key="2">
    <source>
        <dbReference type="EMBL" id="NUB03419.1"/>
    </source>
</evidence>
<accession>A0ABX2KQE6</accession>
<evidence type="ECO:0000256" key="1">
    <source>
        <dbReference type="ARBA" id="ARBA00005254"/>
    </source>
</evidence>
<organism evidence="2 3">
    <name type="scientific">Azospirillum melinis</name>
    <dbReference type="NCBI Taxonomy" id="328839"/>
    <lineage>
        <taxon>Bacteria</taxon>
        <taxon>Pseudomonadati</taxon>
        <taxon>Pseudomonadota</taxon>
        <taxon>Alphaproteobacteria</taxon>
        <taxon>Rhodospirillales</taxon>
        <taxon>Azospirillaceae</taxon>
        <taxon>Azospirillum</taxon>
    </lineage>
</organism>
<dbReference type="Proteomes" id="UP000605086">
    <property type="component" value="Unassembled WGS sequence"/>
</dbReference>
<dbReference type="EMBL" id="WHOS01000063">
    <property type="protein sequence ID" value="NUB03419.1"/>
    <property type="molecule type" value="Genomic_DNA"/>
</dbReference>
<dbReference type="CDD" id="cd03440">
    <property type="entry name" value="hot_dog"/>
    <property type="match status" value="1"/>
</dbReference>
<keyword evidence="3" id="KW-1185">Reference proteome</keyword>
<comment type="caution">
    <text evidence="2">The sequence shown here is derived from an EMBL/GenBank/DDBJ whole genome shotgun (WGS) entry which is preliminary data.</text>
</comment>
<dbReference type="Pfam" id="PF00378">
    <property type="entry name" value="ECH_1"/>
    <property type="match status" value="1"/>
</dbReference>
<evidence type="ECO:0000313" key="3">
    <source>
        <dbReference type="Proteomes" id="UP000605086"/>
    </source>
</evidence>
<dbReference type="InterPro" id="IPR014748">
    <property type="entry name" value="Enoyl-CoA_hydra_C"/>
</dbReference>
<dbReference type="InterPro" id="IPR029045">
    <property type="entry name" value="ClpP/crotonase-like_dom_sf"/>
</dbReference>
<protein>
    <submittedName>
        <fullName evidence="2">Enoyl-CoA hydratase</fullName>
    </submittedName>
</protein>
<reference evidence="2 3" key="1">
    <citation type="submission" date="2019-10" db="EMBL/GenBank/DDBJ databases">
        <title>Genome sequence of Azospirillum melinis.</title>
        <authorList>
            <person name="Ambrosini A."/>
            <person name="Sant'Anna F.H."/>
            <person name="Cassan F.D."/>
            <person name="Souza E.M."/>
            <person name="Passaglia L.M.P."/>
        </authorList>
    </citation>
    <scope>NUCLEOTIDE SEQUENCE [LARGE SCALE GENOMIC DNA]</scope>
    <source>
        <strain evidence="2 3">TMCY0552</strain>
    </source>
</reference>
<dbReference type="SUPFAM" id="SSF52096">
    <property type="entry name" value="ClpP/crotonase"/>
    <property type="match status" value="1"/>
</dbReference>
<gene>
    <name evidence="2" type="ORF">GBZ48_29785</name>
</gene>